<keyword evidence="3" id="KW-0479">Metal-binding</keyword>
<comment type="caution">
    <text evidence="10">The sequence shown here is derived from an EMBL/GenBank/DDBJ whole genome shotgun (WGS) entry which is preliminary data.</text>
</comment>
<dbReference type="InterPro" id="IPR011990">
    <property type="entry name" value="TPR-like_helical_dom_sf"/>
</dbReference>
<dbReference type="Gene3D" id="1.25.40.10">
    <property type="entry name" value="Tetratricopeptide repeat domain"/>
    <property type="match status" value="1"/>
</dbReference>
<evidence type="ECO:0000256" key="3">
    <source>
        <dbReference type="ARBA" id="ARBA00022723"/>
    </source>
</evidence>
<evidence type="ECO:0000313" key="10">
    <source>
        <dbReference type="EMBL" id="MBB6095351.1"/>
    </source>
</evidence>
<evidence type="ECO:0000256" key="6">
    <source>
        <dbReference type="ARBA" id="ARBA00023049"/>
    </source>
</evidence>
<dbReference type="InterPro" id="IPR019734">
    <property type="entry name" value="TPR_rpt"/>
</dbReference>
<dbReference type="PROSITE" id="PS50005">
    <property type="entry name" value="TPR"/>
    <property type="match status" value="1"/>
</dbReference>
<feature type="domain" description="Peptidase M48" evidence="9">
    <location>
        <begin position="72"/>
        <end position="257"/>
    </location>
</feature>
<dbReference type="InterPro" id="IPR001915">
    <property type="entry name" value="Peptidase_M48"/>
</dbReference>
<accession>A0A841HPU2</accession>
<dbReference type="RefSeq" id="WP_221304351.1">
    <property type="nucleotide sequence ID" value="NZ_JACHHZ010000005.1"/>
</dbReference>
<dbReference type="EMBL" id="JACHHZ010000005">
    <property type="protein sequence ID" value="MBB6095351.1"/>
    <property type="molecule type" value="Genomic_DNA"/>
</dbReference>
<dbReference type="Proteomes" id="UP000588068">
    <property type="component" value="Unassembled WGS sequence"/>
</dbReference>
<evidence type="ECO:0000259" key="9">
    <source>
        <dbReference type="Pfam" id="PF01435"/>
    </source>
</evidence>
<dbReference type="SMART" id="SM00028">
    <property type="entry name" value="TPR"/>
    <property type="match status" value="2"/>
</dbReference>
<feature type="repeat" description="TPR" evidence="7">
    <location>
        <begin position="323"/>
        <end position="356"/>
    </location>
</feature>
<evidence type="ECO:0000256" key="8">
    <source>
        <dbReference type="SAM" id="SignalP"/>
    </source>
</evidence>
<gene>
    <name evidence="10" type="ORF">HNQ60_004241</name>
</gene>
<dbReference type="InterPro" id="IPR051156">
    <property type="entry name" value="Mito/Outer_Membr_Metalloprot"/>
</dbReference>
<evidence type="ECO:0000256" key="4">
    <source>
        <dbReference type="ARBA" id="ARBA00022801"/>
    </source>
</evidence>
<dbReference type="GO" id="GO:0004222">
    <property type="term" value="F:metalloendopeptidase activity"/>
    <property type="evidence" value="ECO:0007669"/>
    <property type="project" value="InterPro"/>
</dbReference>
<evidence type="ECO:0000256" key="2">
    <source>
        <dbReference type="ARBA" id="ARBA00022670"/>
    </source>
</evidence>
<dbReference type="Pfam" id="PF13432">
    <property type="entry name" value="TPR_16"/>
    <property type="match status" value="1"/>
</dbReference>
<keyword evidence="7" id="KW-0802">TPR repeat</keyword>
<dbReference type="PANTHER" id="PTHR22726:SF1">
    <property type="entry name" value="METALLOENDOPEPTIDASE OMA1, MITOCHONDRIAL"/>
    <property type="match status" value="1"/>
</dbReference>
<dbReference type="GO" id="GO:0051603">
    <property type="term" value="P:proteolysis involved in protein catabolic process"/>
    <property type="evidence" value="ECO:0007669"/>
    <property type="project" value="TreeGrafter"/>
</dbReference>
<dbReference type="Gene3D" id="3.30.2010.10">
    <property type="entry name" value="Metalloproteases ('zincins'), catalytic domain"/>
    <property type="match status" value="1"/>
</dbReference>
<evidence type="ECO:0000256" key="7">
    <source>
        <dbReference type="PROSITE-ProRule" id="PRU00339"/>
    </source>
</evidence>
<keyword evidence="6" id="KW-0482">Metalloprotease</keyword>
<dbReference type="PANTHER" id="PTHR22726">
    <property type="entry name" value="METALLOENDOPEPTIDASE OMA1"/>
    <property type="match status" value="1"/>
</dbReference>
<feature type="chain" id="PRO_5032937406" evidence="8">
    <location>
        <begin position="29"/>
        <end position="531"/>
    </location>
</feature>
<feature type="signal peptide" evidence="8">
    <location>
        <begin position="1"/>
        <end position="28"/>
    </location>
</feature>
<dbReference type="GO" id="GO:0016020">
    <property type="term" value="C:membrane"/>
    <property type="evidence" value="ECO:0007669"/>
    <property type="project" value="TreeGrafter"/>
</dbReference>
<sequence>MNTSRNAAMRFTAIIATLAAALTLTACGTNPVTGKKEIQFVSEAQELQIGAKNYEPTRQSEGGDLTVDPELTAYVSGVGQKLAAVADRKLPYEFVVLNNSVPNAWALPGGKIAVNRGLLTELKDESELAAVLGHEIVHAAARHGAKAQERGTIAQVGMAVAQVGAAVSGVDANLAGLVIQGAGVGAQMIQMKYGRDQELESDQYGMKYMKAVGYDPWGAVTLQETFVRLSQAGGAKEASWMEGLFASHPPSVERVERNKATAQQLGRGGEVGADRFAAATKQLREMKPAYDKYDQAVAAARNKDLATAKSLAGEAAKAVPREGRFQEFLGEIALAEKNPQAAIPYYQKAMQLNPNYFGSYLGGGVAQAQAGDKAKAEEWLTKSAQLLPTAPAAYYLGNIARDKGDTAKAQQYYQAAAGSSSAIGKAAAAEYMKMDLPQNPGNYVAAAGQLDAQGRVIVVVQNRSPVPLNGIQVTPVLVDSSGRILQQGNPVVISAVVKPGEQAAAATGLGNLPQEQLQALRFRVDGAKMAQ</sequence>
<name>A0A841HPU2_9GAMM</name>
<dbReference type="Pfam" id="PF13181">
    <property type="entry name" value="TPR_8"/>
    <property type="match status" value="1"/>
</dbReference>
<dbReference type="GO" id="GO:0046872">
    <property type="term" value="F:metal ion binding"/>
    <property type="evidence" value="ECO:0007669"/>
    <property type="project" value="UniProtKB-KW"/>
</dbReference>
<keyword evidence="11" id="KW-1185">Reference proteome</keyword>
<dbReference type="AlphaFoldDB" id="A0A841HPU2"/>
<protein>
    <submittedName>
        <fullName evidence="10">Putative Zn-dependent protease</fullName>
    </submittedName>
</protein>
<evidence type="ECO:0000313" key="11">
    <source>
        <dbReference type="Proteomes" id="UP000588068"/>
    </source>
</evidence>
<dbReference type="Pfam" id="PF01435">
    <property type="entry name" value="Peptidase_M48"/>
    <property type="match status" value="1"/>
</dbReference>
<keyword evidence="5" id="KW-0862">Zinc</keyword>
<dbReference type="PROSITE" id="PS51257">
    <property type="entry name" value="PROKAR_LIPOPROTEIN"/>
    <property type="match status" value="1"/>
</dbReference>
<reference evidence="10 11" key="1">
    <citation type="submission" date="2020-08" db="EMBL/GenBank/DDBJ databases">
        <title>Genomic Encyclopedia of Type Strains, Phase IV (KMG-IV): sequencing the most valuable type-strain genomes for metagenomic binning, comparative biology and taxonomic classification.</title>
        <authorList>
            <person name="Goeker M."/>
        </authorList>
    </citation>
    <scope>NUCLEOTIDE SEQUENCE [LARGE SCALE GENOMIC DNA]</scope>
    <source>
        <strain evidence="10 11">DSM 26723</strain>
    </source>
</reference>
<evidence type="ECO:0000256" key="5">
    <source>
        <dbReference type="ARBA" id="ARBA00022833"/>
    </source>
</evidence>
<comment type="cofactor">
    <cofactor evidence="1">
        <name>Zn(2+)</name>
        <dbReference type="ChEBI" id="CHEBI:29105"/>
    </cofactor>
</comment>
<keyword evidence="4" id="KW-0378">Hydrolase</keyword>
<keyword evidence="8" id="KW-0732">Signal</keyword>
<dbReference type="SUPFAM" id="SSF48452">
    <property type="entry name" value="TPR-like"/>
    <property type="match status" value="1"/>
</dbReference>
<organism evidence="10 11">
    <name type="scientific">Povalibacter uvarum</name>
    <dbReference type="NCBI Taxonomy" id="732238"/>
    <lineage>
        <taxon>Bacteria</taxon>
        <taxon>Pseudomonadati</taxon>
        <taxon>Pseudomonadota</taxon>
        <taxon>Gammaproteobacteria</taxon>
        <taxon>Steroidobacterales</taxon>
        <taxon>Steroidobacteraceae</taxon>
        <taxon>Povalibacter</taxon>
    </lineage>
</organism>
<proteinExistence type="predicted"/>
<keyword evidence="2 10" id="KW-0645">Protease</keyword>
<evidence type="ECO:0000256" key="1">
    <source>
        <dbReference type="ARBA" id="ARBA00001947"/>
    </source>
</evidence>